<dbReference type="RefSeq" id="WP_344832159.1">
    <property type="nucleotide sequence ID" value="NZ_BAAAUV010000012.1"/>
</dbReference>
<feature type="region of interest" description="Disordered" evidence="1">
    <location>
        <begin position="75"/>
        <end position="94"/>
    </location>
</feature>
<evidence type="ECO:0000256" key="2">
    <source>
        <dbReference type="SAM" id="Phobius"/>
    </source>
</evidence>
<accession>A0ABP6QJM4</accession>
<keyword evidence="2" id="KW-0472">Membrane</keyword>
<gene>
    <name evidence="3" type="ORF">GCM10010468_47910</name>
</gene>
<evidence type="ECO:0000313" key="4">
    <source>
        <dbReference type="Proteomes" id="UP001501237"/>
    </source>
</evidence>
<dbReference type="EMBL" id="BAAAUV010000012">
    <property type="protein sequence ID" value="GAA3222228.1"/>
    <property type="molecule type" value="Genomic_DNA"/>
</dbReference>
<evidence type="ECO:0000313" key="3">
    <source>
        <dbReference type="EMBL" id="GAA3222228.1"/>
    </source>
</evidence>
<dbReference type="Proteomes" id="UP001501237">
    <property type="component" value="Unassembled WGS sequence"/>
</dbReference>
<feature type="compositionally biased region" description="Basic and acidic residues" evidence="1">
    <location>
        <begin position="1"/>
        <end position="11"/>
    </location>
</feature>
<reference evidence="4" key="1">
    <citation type="journal article" date="2019" name="Int. J. Syst. Evol. Microbiol.">
        <title>The Global Catalogue of Microorganisms (GCM) 10K type strain sequencing project: providing services to taxonomists for standard genome sequencing and annotation.</title>
        <authorList>
            <consortium name="The Broad Institute Genomics Platform"/>
            <consortium name="The Broad Institute Genome Sequencing Center for Infectious Disease"/>
            <person name="Wu L."/>
            <person name="Ma J."/>
        </authorList>
    </citation>
    <scope>NUCLEOTIDE SEQUENCE [LARGE SCALE GENOMIC DNA]</scope>
    <source>
        <strain evidence="4">JCM 9377</strain>
    </source>
</reference>
<keyword evidence="4" id="KW-1185">Reference proteome</keyword>
<evidence type="ECO:0000256" key="1">
    <source>
        <dbReference type="SAM" id="MobiDB-lite"/>
    </source>
</evidence>
<comment type="caution">
    <text evidence="3">The sequence shown here is derived from an EMBL/GenBank/DDBJ whole genome shotgun (WGS) entry which is preliminary data.</text>
</comment>
<feature type="transmembrane region" description="Helical" evidence="2">
    <location>
        <begin position="39"/>
        <end position="60"/>
    </location>
</feature>
<name>A0ABP6QJM4_9ACTN</name>
<protein>
    <submittedName>
        <fullName evidence="3">Uncharacterized protein</fullName>
    </submittedName>
</protein>
<keyword evidence="2" id="KW-1133">Transmembrane helix</keyword>
<feature type="compositionally biased region" description="Low complexity" evidence="1">
    <location>
        <begin position="82"/>
        <end position="93"/>
    </location>
</feature>
<feature type="region of interest" description="Disordered" evidence="1">
    <location>
        <begin position="1"/>
        <end position="24"/>
    </location>
</feature>
<proteinExistence type="predicted"/>
<organism evidence="3 4">
    <name type="scientific">Actinocorallia longicatena</name>
    <dbReference type="NCBI Taxonomy" id="111803"/>
    <lineage>
        <taxon>Bacteria</taxon>
        <taxon>Bacillati</taxon>
        <taxon>Actinomycetota</taxon>
        <taxon>Actinomycetes</taxon>
        <taxon>Streptosporangiales</taxon>
        <taxon>Thermomonosporaceae</taxon>
        <taxon>Actinocorallia</taxon>
    </lineage>
</organism>
<sequence>MNTEELHDLLEQRTAPALNRPLPPGFQQRLRRARRTRKAAVAGAGALAVAGAALTVPSLLHEGGGKGTETLTAVSPTPPVTAAPSPTAAATSPEELEERYEAARKQARYWWNRLPGPTADIAWPKERRATLTFTPADTTSAVGLAAVCDGFESNVNVQMTLSKGATWAPEYGGRRTTGFNCFSGSLFELKVKPGVTSVTVTIVAASYGTKATRGWPVSRARTWSFGFYQRAEKVAPQEKEQSWQTLPERLLAVDSVELMNVLNGRPAS</sequence>
<keyword evidence="2" id="KW-0812">Transmembrane</keyword>